<gene>
    <name evidence="2" type="ORF">CR513_44131</name>
</gene>
<organism evidence="2 3">
    <name type="scientific">Mucuna pruriens</name>
    <name type="common">Velvet bean</name>
    <name type="synonym">Dolichos pruriens</name>
    <dbReference type="NCBI Taxonomy" id="157652"/>
    <lineage>
        <taxon>Eukaryota</taxon>
        <taxon>Viridiplantae</taxon>
        <taxon>Streptophyta</taxon>
        <taxon>Embryophyta</taxon>
        <taxon>Tracheophyta</taxon>
        <taxon>Spermatophyta</taxon>
        <taxon>Magnoliopsida</taxon>
        <taxon>eudicotyledons</taxon>
        <taxon>Gunneridae</taxon>
        <taxon>Pentapetalae</taxon>
        <taxon>rosids</taxon>
        <taxon>fabids</taxon>
        <taxon>Fabales</taxon>
        <taxon>Fabaceae</taxon>
        <taxon>Papilionoideae</taxon>
        <taxon>50 kb inversion clade</taxon>
        <taxon>NPAAA clade</taxon>
        <taxon>indigoferoid/millettioid clade</taxon>
        <taxon>Phaseoleae</taxon>
        <taxon>Mucuna</taxon>
    </lineage>
</organism>
<dbReference type="OrthoDB" id="1983668at2759"/>
<feature type="region of interest" description="Disordered" evidence="1">
    <location>
        <begin position="61"/>
        <end position="86"/>
    </location>
</feature>
<comment type="caution">
    <text evidence="2">The sequence shown here is derived from an EMBL/GenBank/DDBJ whole genome shotgun (WGS) entry which is preliminary data.</text>
</comment>
<reference evidence="2" key="1">
    <citation type="submission" date="2018-05" db="EMBL/GenBank/DDBJ databases">
        <title>Draft genome of Mucuna pruriens seed.</title>
        <authorList>
            <person name="Nnadi N.E."/>
            <person name="Vos R."/>
            <person name="Hasami M.H."/>
            <person name="Devisetty U.K."/>
            <person name="Aguiy J.C."/>
        </authorList>
    </citation>
    <scope>NUCLEOTIDE SEQUENCE [LARGE SCALE GENOMIC DNA]</scope>
    <source>
        <strain evidence="2">JCA_2017</strain>
    </source>
</reference>
<protein>
    <submittedName>
        <fullName evidence="2">Uncharacterized protein</fullName>
    </submittedName>
</protein>
<evidence type="ECO:0000313" key="3">
    <source>
        <dbReference type="Proteomes" id="UP000257109"/>
    </source>
</evidence>
<accession>A0A371FCB8</accession>
<proteinExistence type="predicted"/>
<keyword evidence="3" id="KW-1185">Reference proteome</keyword>
<feature type="non-terminal residue" evidence="2">
    <location>
        <position position="1"/>
    </location>
</feature>
<sequence>MIAPACSAALPTIGSKIMLRKLTDKPHESDASCSKPITSIVCTTYSDSTAMITVIPTSQANPLQNPITASSESLSPSSSSSYKLNA</sequence>
<evidence type="ECO:0000256" key="1">
    <source>
        <dbReference type="SAM" id="MobiDB-lite"/>
    </source>
</evidence>
<feature type="compositionally biased region" description="Low complexity" evidence="1">
    <location>
        <begin position="70"/>
        <end position="86"/>
    </location>
</feature>
<name>A0A371FCB8_MUCPR</name>
<dbReference type="Proteomes" id="UP000257109">
    <property type="component" value="Unassembled WGS sequence"/>
</dbReference>
<dbReference type="AlphaFoldDB" id="A0A371FCB8"/>
<dbReference type="EMBL" id="QJKJ01009675">
    <property type="protein sequence ID" value="RDX75934.1"/>
    <property type="molecule type" value="Genomic_DNA"/>
</dbReference>
<evidence type="ECO:0000313" key="2">
    <source>
        <dbReference type="EMBL" id="RDX75934.1"/>
    </source>
</evidence>